<dbReference type="Pfam" id="PF13500">
    <property type="entry name" value="AAA_26"/>
    <property type="match status" value="1"/>
</dbReference>
<keyword evidence="11" id="KW-1185">Reference proteome</keyword>
<dbReference type="PANTHER" id="PTHR43210">
    <property type="entry name" value="DETHIOBIOTIN SYNTHETASE"/>
    <property type="match status" value="1"/>
</dbReference>
<comment type="cofactor">
    <cofactor evidence="9">
        <name>Mg(2+)</name>
        <dbReference type="ChEBI" id="CHEBI:18420"/>
    </cofactor>
</comment>
<keyword evidence="5 9" id="KW-0093">Biotin biosynthesis</keyword>
<evidence type="ECO:0000256" key="2">
    <source>
        <dbReference type="ARBA" id="ARBA00022598"/>
    </source>
</evidence>
<dbReference type="InterPro" id="IPR027417">
    <property type="entry name" value="P-loop_NTPase"/>
</dbReference>
<dbReference type="PIRSF" id="PIRSF006755">
    <property type="entry name" value="DTB_synth"/>
    <property type="match status" value="1"/>
</dbReference>
<dbReference type="PANTHER" id="PTHR43210:SF2">
    <property type="entry name" value="ATP-DEPENDENT DETHIOBIOTIN SYNTHETASE BIOD 2"/>
    <property type="match status" value="1"/>
</dbReference>
<dbReference type="GO" id="GO:0005829">
    <property type="term" value="C:cytosol"/>
    <property type="evidence" value="ECO:0007669"/>
    <property type="project" value="TreeGrafter"/>
</dbReference>
<keyword evidence="1 9" id="KW-0963">Cytoplasm</keyword>
<dbReference type="GO" id="GO:0000287">
    <property type="term" value="F:magnesium ion binding"/>
    <property type="evidence" value="ECO:0007669"/>
    <property type="project" value="UniProtKB-UniRule"/>
</dbReference>
<comment type="subcellular location">
    <subcellularLocation>
        <location evidence="9">Cytoplasm</location>
    </subcellularLocation>
</comment>
<dbReference type="OrthoDB" id="9802097at2"/>
<dbReference type="HAMAP" id="MF_00336">
    <property type="entry name" value="BioD"/>
    <property type="match status" value="1"/>
</dbReference>
<dbReference type="RefSeq" id="WP_017723565.1">
    <property type="nucleotide sequence ID" value="NZ_CABIWF010000003.1"/>
</dbReference>
<keyword evidence="3 9" id="KW-0479">Metal-binding</keyword>
<evidence type="ECO:0000256" key="6">
    <source>
        <dbReference type="ARBA" id="ARBA00022840"/>
    </source>
</evidence>
<evidence type="ECO:0000256" key="8">
    <source>
        <dbReference type="ARBA" id="ARBA00047386"/>
    </source>
</evidence>
<accession>A0A418IKN6</accession>
<evidence type="ECO:0000313" key="10">
    <source>
        <dbReference type="EMBL" id="RIN07974.1"/>
    </source>
</evidence>
<evidence type="ECO:0000256" key="9">
    <source>
        <dbReference type="HAMAP-Rule" id="MF_00336"/>
    </source>
</evidence>
<comment type="caution">
    <text evidence="9">Lacks conserved residue(s) required for the propagation of feature annotation.</text>
</comment>
<comment type="pathway">
    <text evidence="9">Cofactor biosynthesis; biotin biosynthesis; biotin from 7,8-diaminononanoate: step 1/2.</text>
</comment>
<feature type="binding site" evidence="9">
    <location>
        <position position="110"/>
    </location>
    <ligand>
        <name>Mg(2+)</name>
        <dbReference type="ChEBI" id="CHEBI:18420"/>
    </ligand>
</feature>
<dbReference type="Gene3D" id="3.40.50.300">
    <property type="entry name" value="P-loop containing nucleotide triphosphate hydrolases"/>
    <property type="match status" value="1"/>
</dbReference>
<comment type="catalytic activity">
    <reaction evidence="8">
        <text>(7R,8S)-8-amino-7-(carboxyamino)nonanoate + ATP = (4R,5S)-dethiobiotin + ADP + phosphate + H(+)</text>
        <dbReference type="Rhea" id="RHEA:63684"/>
        <dbReference type="ChEBI" id="CHEBI:15378"/>
        <dbReference type="ChEBI" id="CHEBI:30616"/>
        <dbReference type="ChEBI" id="CHEBI:43474"/>
        <dbReference type="ChEBI" id="CHEBI:149470"/>
        <dbReference type="ChEBI" id="CHEBI:149473"/>
        <dbReference type="ChEBI" id="CHEBI:456216"/>
    </reaction>
</comment>
<dbReference type="EC" id="6.3.3.3" evidence="9"/>
<dbReference type="AlphaFoldDB" id="A0A418IKN6"/>
<comment type="function">
    <text evidence="9">Catalyzes a mechanistically unusual reaction, the ATP-dependent insertion of CO2 between the N7 and N8 nitrogen atoms of 7,8-diaminopelargonic acid (DAPA, also called 7,8-diammoniononanoate) to form a ureido ring.</text>
</comment>
<feature type="binding site" evidence="9">
    <location>
        <begin position="110"/>
        <end position="113"/>
    </location>
    <ligand>
        <name>ATP</name>
        <dbReference type="ChEBI" id="CHEBI:30616"/>
    </ligand>
</feature>
<comment type="subunit">
    <text evidence="9">Homodimer.</text>
</comment>
<dbReference type="InterPro" id="IPR004472">
    <property type="entry name" value="DTB_synth_BioD"/>
</dbReference>
<feature type="binding site" evidence="9">
    <location>
        <position position="40"/>
    </location>
    <ligand>
        <name>substrate</name>
    </ligand>
</feature>
<name>A0A418IKN6_STAXY</name>
<dbReference type="Proteomes" id="UP000285567">
    <property type="component" value="Unassembled WGS sequence"/>
</dbReference>
<keyword evidence="4 9" id="KW-0547">Nucleotide-binding</keyword>
<comment type="similarity">
    <text evidence="9">Belongs to the dethiobiotin synthetase family.</text>
</comment>
<dbReference type="GO" id="GO:0005524">
    <property type="term" value="F:ATP binding"/>
    <property type="evidence" value="ECO:0007669"/>
    <property type="project" value="UniProtKB-UniRule"/>
</dbReference>
<reference evidence="10 11" key="1">
    <citation type="journal article" date="2016" name="Front. Microbiol.">
        <title>Comprehensive Phylogenetic Analysis of Bovine Non-aureus Staphylococci Species Based on Whole-Genome Sequencing.</title>
        <authorList>
            <person name="Naushad S."/>
            <person name="Barkema H.W."/>
            <person name="Luby C."/>
            <person name="Condas L.A."/>
            <person name="Nobrega D.B."/>
            <person name="Carson D.A."/>
            <person name="De Buck J."/>
        </authorList>
    </citation>
    <scope>NUCLEOTIDE SEQUENCE [LARGE SCALE GENOMIC DNA]</scope>
    <source>
        <strain evidence="10 11">SNUC 102</strain>
    </source>
</reference>
<dbReference type="NCBIfam" id="TIGR00347">
    <property type="entry name" value="bioD"/>
    <property type="match status" value="1"/>
</dbReference>
<evidence type="ECO:0000256" key="4">
    <source>
        <dbReference type="ARBA" id="ARBA00022741"/>
    </source>
</evidence>
<evidence type="ECO:0000256" key="3">
    <source>
        <dbReference type="ARBA" id="ARBA00022723"/>
    </source>
</evidence>
<dbReference type="CDD" id="cd03109">
    <property type="entry name" value="DTBS"/>
    <property type="match status" value="1"/>
</dbReference>
<feature type="active site" evidence="9">
    <location>
        <position position="36"/>
    </location>
</feature>
<dbReference type="GO" id="GO:0009102">
    <property type="term" value="P:biotin biosynthetic process"/>
    <property type="evidence" value="ECO:0007669"/>
    <property type="project" value="UniProtKB-UniRule"/>
</dbReference>
<sequence length="223" mass="25961">MNIFITSTNTNMGKTYITKNLFKLLKEKGYNVCIFKPFQTEEINNGRYPDLDVFKKECLLDYKMTSLYKFSDPVSPHLAFKIEKNQKLDRQKLLHRVKFLENKFDIVLIEGAGGIGVPIYEYDNHFYMTKDLIKETSELIISVLPSKLGAISDAIVHQSYIDKEDLPPNLLIMNNYINDFIENDNKKTIEKETEKVVYTFQKDGIHSDFSEEFIQYLIGGNNE</sequence>
<feature type="binding site" evidence="9">
    <location>
        <position position="15"/>
    </location>
    <ligand>
        <name>Mg(2+)</name>
        <dbReference type="ChEBI" id="CHEBI:18420"/>
    </ligand>
</feature>
<organism evidence="10 11">
    <name type="scientific">Staphylococcus xylosus</name>
    <dbReference type="NCBI Taxonomy" id="1288"/>
    <lineage>
        <taxon>Bacteria</taxon>
        <taxon>Bacillati</taxon>
        <taxon>Bacillota</taxon>
        <taxon>Bacilli</taxon>
        <taxon>Bacillales</taxon>
        <taxon>Staphylococcaceae</taxon>
        <taxon>Staphylococcus</taxon>
    </lineage>
</organism>
<dbReference type="EMBL" id="QXUL01000083">
    <property type="protein sequence ID" value="RIN07974.1"/>
    <property type="molecule type" value="Genomic_DNA"/>
</dbReference>
<protein>
    <recommendedName>
        <fullName evidence="9">ATP-dependent dethiobiotin synthetase BioD</fullName>
        <ecNumber evidence="9">6.3.3.3</ecNumber>
    </recommendedName>
    <alternativeName>
        <fullName evidence="9">DTB synthetase</fullName>
        <shortName evidence="9">DTBS</shortName>
    </alternativeName>
    <alternativeName>
        <fullName evidence="9">Dethiobiotin synthase</fullName>
    </alternativeName>
</protein>
<evidence type="ECO:0000256" key="5">
    <source>
        <dbReference type="ARBA" id="ARBA00022756"/>
    </source>
</evidence>
<keyword evidence="6 9" id="KW-0067">ATP-binding</keyword>
<feature type="binding site" evidence="9">
    <location>
        <position position="50"/>
    </location>
    <ligand>
        <name>Mg(2+)</name>
        <dbReference type="ChEBI" id="CHEBI:18420"/>
    </ligand>
</feature>
<feature type="binding site" evidence="9">
    <location>
        <begin position="174"/>
        <end position="175"/>
    </location>
    <ligand>
        <name>ATP</name>
        <dbReference type="ChEBI" id="CHEBI:30616"/>
    </ligand>
</feature>
<proteinExistence type="inferred from homology"/>
<keyword evidence="7 9" id="KW-0460">Magnesium</keyword>
<evidence type="ECO:0000313" key="11">
    <source>
        <dbReference type="Proteomes" id="UP000285567"/>
    </source>
</evidence>
<comment type="catalytic activity">
    <reaction evidence="9">
        <text>(7R,8S)-7,8-diammoniononanoate + CO2 + ATP = (4R,5S)-dethiobiotin + ADP + phosphate + 3 H(+)</text>
        <dbReference type="Rhea" id="RHEA:15805"/>
        <dbReference type="ChEBI" id="CHEBI:15378"/>
        <dbReference type="ChEBI" id="CHEBI:16526"/>
        <dbReference type="ChEBI" id="CHEBI:30616"/>
        <dbReference type="ChEBI" id="CHEBI:43474"/>
        <dbReference type="ChEBI" id="CHEBI:149469"/>
        <dbReference type="ChEBI" id="CHEBI:149473"/>
        <dbReference type="ChEBI" id="CHEBI:456216"/>
        <dbReference type="EC" id="6.3.3.3"/>
    </reaction>
</comment>
<dbReference type="GO" id="GO:0004141">
    <property type="term" value="F:dethiobiotin synthase activity"/>
    <property type="evidence" value="ECO:0007669"/>
    <property type="project" value="UniProtKB-UniRule"/>
</dbReference>
<dbReference type="SUPFAM" id="SSF52540">
    <property type="entry name" value="P-loop containing nucleoside triphosphate hydrolases"/>
    <property type="match status" value="1"/>
</dbReference>
<dbReference type="UniPathway" id="UPA00078">
    <property type="reaction ID" value="UER00161"/>
</dbReference>
<gene>
    <name evidence="9 10" type="primary">bioD</name>
    <name evidence="10" type="ORF">BU097_12610</name>
</gene>
<feature type="binding site" evidence="9">
    <location>
        <position position="50"/>
    </location>
    <ligand>
        <name>ATP</name>
        <dbReference type="ChEBI" id="CHEBI:30616"/>
    </ligand>
</feature>
<evidence type="ECO:0000256" key="1">
    <source>
        <dbReference type="ARBA" id="ARBA00022490"/>
    </source>
</evidence>
<comment type="caution">
    <text evidence="10">The sequence shown here is derived from an EMBL/GenBank/DDBJ whole genome shotgun (WGS) entry which is preliminary data.</text>
</comment>
<keyword evidence="2 9" id="KW-0436">Ligase</keyword>
<evidence type="ECO:0000256" key="7">
    <source>
        <dbReference type="ARBA" id="ARBA00022842"/>
    </source>
</evidence>